<evidence type="ECO:0000259" key="5">
    <source>
        <dbReference type="Pfam" id="PF23411"/>
    </source>
</evidence>
<dbReference type="PANTHER" id="PTHR12616">
    <property type="entry name" value="VACUOLAR PROTEIN SORTING VPS41"/>
    <property type="match status" value="1"/>
</dbReference>
<accession>A0A3E2HLJ3</accession>
<dbReference type="GO" id="GO:0006623">
    <property type="term" value="P:protein targeting to vacuole"/>
    <property type="evidence" value="ECO:0007669"/>
    <property type="project" value="InterPro"/>
</dbReference>
<feature type="region of interest" description="Disordered" evidence="4">
    <location>
        <begin position="457"/>
        <end position="500"/>
    </location>
</feature>
<dbReference type="Pfam" id="PF23411">
    <property type="entry name" value="Beta-prop_Vps41"/>
    <property type="match status" value="1"/>
</dbReference>
<dbReference type="Proteomes" id="UP000258309">
    <property type="component" value="Unassembled WGS sequence"/>
</dbReference>
<dbReference type="PROSITE" id="PS50236">
    <property type="entry name" value="CHCR"/>
    <property type="match status" value="1"/>
</dbReference>
<feature type="region of interest" description="Disordered" evidence="4">
    <location>
        <begin position="148"/>
        <end position="170"/>
    </location>
</feature>
<dbReference type="SUPFAM" id="SSF50978">
    <property type="entry name" value="WD40 repeat-like"/>
    <property type="match status" value="1"/>
</dbReference>
<dbReference type="GO" id="GO:0034058">
    <property type="term" value="P:endosomal vesicle fusion"/>
    <property type="evidence" value="ECO:0007669"/>
    <property type="project" value="TreeGrafter"/>
</dbReference>
<evidence type="ECO:0000256" key="3">
    <source>
        <dbReference type="PROSITE-ProRule" id="PRU01006"/>
    </source>
</evidence>
<dbReference type="GO" id="GO:0030897">
    <property type="term" value="C:HOPS complex"/>
    <property type="evidence" value="ECO:0007669"/>
    <property type="project" value="TreeGrafter"/>
</dbReference>
<gene>
    <name evidence="6" type="ORF">B7463_g2040</name>
</gene>
<feature type="region of interest" description="Disordered" evidence="4">
    <location>
        <begin position="1"/>
        <end position="77"/>
    </location>
</feature>
<feature type="compositionally biased region" description="Basic residues" evidence="4">
    <location>
        <begin position="613"/>
        <end position="625"/>
    </location>
</feature>
<dbReference type="InterPro" id="IPR000547">
    <property type="entry name" value="Clathrin_H-chain/VPS_repeat"/>
</dbReference>
<dbReference type="GO" id="GO:0009267">
    <property type="term" value="P:cellular response to starvation"/>
    <property type="evidence" value="ECO:0007669"/>
    <property type="project" value="TreeGrafter"/>
</dbReference>
<dbReference type="CDD" id="cd16448">
    <property type="entry name" value="RING-H2"/>
    <property type="match status" value="1"/>
</dbReference>
<dbReference type="SMART" id="SM00299">
    <property type="entry name" value="CLH"/>
    <property type="match status" value="1"/>
</dbReference>
<dbReference type="EMBL" id="NCSJ02000023">
    <property type="protein sequence ID" value="RFU34264.1"/>
    <property type="molecule type" value="Genomic_DNA"/>
</dbReference>
<dbReference type="GO" id="GO:0016236">
    <property type="term" value="P:macroautophagy"/>
    <property type="evidence" value="ECO:0007669"/>
    <property type="project" value="TreeGrafter"/>
</dbReference>
<feature type="compositionally biased region" description="Acidic residues" evidence="4">
    <location>
        <begin position="28"/>
        <end position="60"/>
    </location>
</feature>
<name>A0A3E2HLJ3_SCYLI</name>
<feature type="compositionally biased region" description="Low complexity" evidence="4">
    <location>
        <begin position="157"/>
        <end position="170"/>
    </location>
</feature>
<keyword evidence="2" id="KW-0653">Protein transport</keyword>
<dbReference type="InterPro" id="IPR057780">
    <property type="entry name" value="Beta-prop_Vps41"/>
</dbReference>
<feature type="domain" description="Vps41 beta-propeller" evidence="5">
    <location>
        <begin position="170"/>
        <end position="314"/>
    </location>
</feature>
<dbReference type="InterPro" id="IPR045111">
    <property type="entry name" value="Vps41/Vps8"/>
</dbReference>
<feature type="compositionally biased region" description="Acidic residues" evidence="4">
    <location>
        <begin position="457"/>
        <end position="466"/>
    </location>
</feature>
<evidence type="ECO:0000256" key="2">
    <source>
        <dbReference type="ARBA" id="ARBA00022927"/>
    </source>
</evidence>
<evidence type="ECO:0000256" key="4">
    <source>
        <dbReference type="SAM" id="MobiDB-lite"/>
    </source>
</evidence>
<dbReference type="OrthoDB" id="244107at2759"/>
<dbReference type="InterPro" id="IPR011990">
    <property type="entry name" value="TPR-like_helical_dom_sf"/>
</dbReference>
<feature type="compositionally biased region" description="Basic and acidic residues" evidence="4">
    <location>
        <begin position="9"/>
        <end position="27"/>
    </location>
</feature>
<feature type="non-terminal residue" evidence="6">
    <location>
        <position position="1277"/>
    </location>
</feature>
<dbReference type="GO" id="GO:0005770">
    <property type="term" value="C:late endosome"/>
    <property type="evidence" value="ECO:0007669"/>
    <property type="project" value="TreeGrafter"/>
</dbReference>
<feature type="non-terminal residue" evidence="6">
    <location>
        <position position="1"/>
    </location>
</feature>
<proteinExistence type="predicted"/>
<comment type="caution">
    <text evidence="6">The sequence shown here is derived from an EMBL/GenBank/DDBJ whole genome shotgun (WGS) entry which is preliminary data.</text>
</comment>
<dbReference type="PANTHER" id="PTHR12616:SF1">
    <property type="entry name" value="VACUOLAR PROTEIN SORTING-ASSOCIATED PROTEIN 41 HOMOLOG"/>
    <property type="match status" value="1"/>
</dbReference>
<evidence type="ECO:0000256" key="1">
    <source>
        <dbReference type="ARBA" id="ARBA00022448"/>
    </source>
</evidence>
<dbReference type="AlphaFoldDB" id="A0A3E2HLJ3"/>
<reference evidence="6 7" key="1">
    <citation type="submission" date="2018-05" db="EMBL/GenBank/DDBJ databases">
        <title>Draft genome sequence of Scytalidium lignicola DSM 105466, a ubiquitous saprotrophic fungus.</title>
        <authorList>
            <person name="Buettner E."/>
            <person name="Gebauer A.M."/>
            <person name="Hofrichter M."/>
            <person name="Liers C."/>
            <person name="Kellner H."/>
        </authorList>
    </citation>
    <scope>NUCLEOTIDE SEQUENCE [LARGE SCALE GENOMIC DNA]</scope>
    <source>
        <strain evidence="6 7">DSM 105466</strain>
    </source>
</reference>
<dbReference type="STRING" id="5539.A0A3E2HLJ3"/>
<keyword evidence="7" id="KW-1185">Reference proteome</keyword>
<evidence type="ECO:0000313" key="6">
    <source>
        <dbReference type="EMBL" id="RFU34264.1"/>
    </source>
</evidence>
<feature type="repeat" description="CHCR" evidence="3">
    <location>
        <begin position="932"/>
        <end position="1092"/>
    </location>
</feature>
<dbReference type="InterPro" id="IPR036322">
    <property type="entry name" value="WD40_repeat_dom_sf"/>
</dbReference>
<keyword evidence="1" id="KW-0813">Transport</keyword>
<sequence>MVEDSDSQAESKDLPPQDERGHDKPGDNDEVEDEDDTDADEDEEEEDDDDEEDEDEEEDEPKLKYAKMTGNLGPVYRNGDATSTFLVAGDKMCIGTHNGNIHVISLPSFQSVRVYHAHSASISGVSISPFPPPLPTAVPDAVARVAGQAHGSQRTPSVASEASTSARTARTPQPVLNIPSNAIHIATSSIDGKVCVASLVDTKDVHFRDFARPVQAVALSPDYRNDRTYLSGGLAGNLVLTTGVRPGNSSTTTTGTYSATATGLLGSLGLSANNGKDTVLHYGEGPISTIKWSLSGKYVVWINEMGIKIMRSHLHLESVDIEDAWKRIAHIDRPDEGNWEEMASVWKARAEWIDESNLQTDDEEPGDAATSSAAATKLKQVFKNNNGVEKLLVGWGSKVWIINVHPGVIGKGKNVGERTLGSADIIKILRLDCVVSGLSLYTPTLLLVLAYIPAEDEDEEEEEEEEKATKSKESASAKGHKSKSSAASTTSSEPRGGIIRRRNALSPELRLLDLVSSQEVDTDGLTISRYERLSSSDYHLGVLPATRAVQATPTPRGALEALSGMGSGMWNATLSATINATALLSSTASVHSNGGGSDTGSGRRVSTTGSIRPGHHRVQSAHPHMKPPGMKIFIQSPYDCVLATKRDLSDHLAWLLEHDENQKAWELVHEHPEVISTSVEKLAEIGPGTPDRVQFGDDFYDESTSAGDAAVQVIDSAVEKEKRRIGELWIQQLIEEGNWVEAGKVCGKVLGTSTRWEHWVWTFAGANRFDEITNFIPTQMKPQLPSTIYDVVLGHYIAHNRPRVKELLENWSPDLLDIKSITTALENQLKSRDFSEDSVEDGEVGRDWRIVMESLGKLYTADGRPREALKCYIQLHDADNAMNLIKQYHLIDAIADDIPGFILLRVSKEQMRNAPIEELQEAASEAISLLVDEAQHGLLSPEVVVKQLEEHKLRLYLYFYLKELWVGEGIEELGGVNKERLVAESRALVDSVADLAMQLFATYDRSLLMDFLKSSTYYTFEKATQVCEEREYIPELVYLYSKTGQTKRALYLIIDKLGDVSQAISFAKEQDDNDLWEDLLNYSMDKPRFIRGLLEEVGTAINPITLVRRIPEGLEIEGLRDGLSRMIKEYEIQHSISFGVAKVLRGEVAAAQSTLRAGQRKGIKFDVVQKTVDHIDVETETHIPEHTHEPPQPGHCVGCREPFTGSENETLVGFACGHVFHLSHLLSYKNPERPVTPPTVELDENGEFVQTHSIGTKVTHARILRDQIRDGCPVCTP</sequence>
<dbReference type="OMA" id="CYIRLQD"/>
<dbReference type="Pfam" id="PF23556">
    <property type="entry name" value="TPR_Vps41"/>
    <property type="match status" value="1"/>
</dbReference>
<evidence type="ECO:0000313" key="7">
    <source>
        <dbReference type="Proteomes" id="UP000258309"/>
    </source>
</evidence>
<feature type="region of interest" description="Disordered" evidence="4">
    <location>
        <begin position="588"/>
        <end position="627"/>
    </location>
</feature>
<feature type="compositionally biased region" description="Low complexity" evidence="4">
    <location>
        <begin position="484"/>
        <end position="493"/>
    </location>
</feature>
<dbReference type="Gene3D" id="2.130.10.10">
    <property type="entry name" value="YVTN repeat-like/Quinoprotein amine dehydrogenase"/>
    <property type="match status" value="1"/>
</dbReference>
<protein>
    <recommendedName>
        <fullName evidence="5">Vps41 beta-propeller domain-containing protein</fullName>
    </recommendedName>
</protein>
<dbReference type="Gene3D" id="1.25.40.10">
    <property type="entry name" value="Tetratricopeptide repeat domain"/>
    <property type="match status" value="1"/>
</dbReference>
<organism evidence="6 7">
    <name type="scientific">Scytalidium lignicola</name>
    <name type="common">Hyphomycete</name>
    <dbReference type="NCBI Taxonomy" id="5539"/>
    <lineage>
        <taxon>Eukaryota</taxon>
        <taxon>Fungi</taxon>
        <taxon>Dikarya</taxon>
        <taxon>Ascomycota</taxon>
        <taxon>Pezizomycotina</taxon>
        <taxon>Leotiomycetes</taxon>
        <taxon>Leotiomycetes incertae sedis</taxon>
        <taxon>Scytalidium</taxon>
    </lineage>
</organism>
<dbReference type="InterPro" id="IPR015943">
    <property type="entry name" value="WD40/YVTN_repeat-like_dom_sf"/>
</dbReference>